<dbReference type="EMBL" id="BMQL01000040">
    <property type="protein sequence ID" value="GGR27322.1"/>
    <property type="molecule type" value="Genomic_DNA"/>
</dbReference>
<keyword evidence="1" id="KW-0472">Membrane</keyword>
<evidence type="ECO:0000259" key="2">
    <source>
        <dbReference type="Pfam" id="PF13386"/>
    </source>
</evidence>
<reference evidence="3" key="2">
    <citation type="submission" date="2020-09" db="EMBL/GenBank/DDBJ databases">
        <authorList>
            <person name="Sun Q."/>
            <person name="Ohkuma M."/>
        </authorList>
    </citation>
    <scope>NUCLEOTIDE SEQUENCE</scope>
    <source>
        <strain evidence="3">JCM 31311</strain>
    </source>
</reference>
<feature type="domain" description="Urease accessory protein UreH-like transmembrane" evidence="2">
    <location>
        <begin position="57"/>
        <end position="239"/>
    </location>
</feature>
<protein>
    <recommendedName>
        <fullName evidence="2">Urease accessory protein UreH-like transmembrane domain-containing protein</fullName>
    </recommendedName>
</protein>
<feature type="transmembrane region" description="Helical" evidence="1">
    <location>
        <begin position="251"/>
        <end position="273"/>
    </location>
</feature>
<proteinExistence type="predicted"/>
<keyword evidence="1" id="KW-0812">Transmembrane</keyword>
<dbReference type="Pfam" id="PF13386">
    <property type="entry name" value="DsbD_2"/>
    <property type="match status" value="1"/>
</dbReference>
<feature type="transmembrane region" description="Helical" evidence="1">
    <location>
        <begin position="175"/>
        <end position="197"/>
    </location>
</feature>
<feature type="transmembrane region" description="Helical" evidence="1">
    <location>
        <begin position="93"/>
        <end position="116"/>
    </location>
</feature>
<dbReference type="Proteomes" id="UP000603865">
    <property type="component" value="Unassembled WGS sequence"/>
</dbReference>
<keyword evidence="1" id="KW-1133">Transmembrane helix</keyword>
<comment type="caution">
    <text evidence="3">The sequence shown here is derived from an EMBL/GenBank/DDBJ whole genome shotgun (WGS) entry which is preliminary data.</text>
</comment>
<feature type="transmembrane region" description="Helical" evidence="1">
    <location>
        <begin position="128"/>
        <end position="148"/>
    </location>
</feature>
<feature type="transmembrane region" description="Helical" evidence="1">
    <location>
        <begin position="209"/>
        <end position="230"/>
    </location>
</feature>
<organism evidence="3 4">
    <name type="scientific">Deinococcus ruber</name>
    <dbReference type="NCBI Taxonomy" id="1848197"/>
    <lineage>
        <taxon>Bacteria</taxon>
        <taxon>Thermotogati</taxon>
        <taxon>Deinococcota</taxon>
        <taxon>Deinococci</taxon>
        <taxon>Deinococcales</taxon>
        <taxon>Deinococcaceae</taxon>
        <taxon>Deinococcus</taxon>
    </lineage>
</organism>
<accession>A0A918CJH8</accession>
<sequence length="274" mass="29072">MGAALLITLLLRWPDIYPLLRTLAGNLYAASAALSATVNAPLNTLRLQAGTSLLVPLLLGMMAVTAPCQLSTGAAALAVVLRDPHSGTAVPKASAFLLARMLMYSVMGGVVLVFFGGHLNAPGAHLLLIRRLIGPLMLLGAALLLGIWRPRIQLGERRAVALQQLASTRSGTTGAFLLGVAFSVSFCPTLFFLFFGLTIPMSLRAPLGFSYPAVFALGMTVPLLAIATLLRGRAPGALHPLTRRAVRLNRILTPLTGSVFLLAGLYDTFVYWLM</sequence>
<reference evidence="3" key="1">
    <citation type="journal article" date="2014" name="Int. J. Syst. Evol. Microbiol.">
        <title>Complete genome sequence of Corynebacterium casei LMG S-19264T (=DSM 44701T), isolated from a smear-ripened cheese.</title>
        <authorList>
            <consortium name="US DOE Joint Genome Institute (JGI-PGF)"/>
            <person name="Walter F."/>
            <person name="Albersmeier A."/>
            <person name="Kalinowski J."/>
            <person name="Ruckert C."/>
        </authorList>
    </citation>
    <scope>NUCLEOTIDE SEQUENCE</scope>
    <source>
        <strain evidence="3">JCM 31311</strain>
    </source>
</reference>
<keyword evidence="4" id="KW-1185">Reference proteome</keyword>
<evidence type="ECO:0000313" key="3">
    <source>
        <dbReference type="EMBL" id="GGR27322.1"/>
    </source>
</evidence>
<dbReference type="InterPro" id="IPR039447">
    <property type="entry name" value="UreH-like_TM_dom"/>
</dbReference>
<gene>
    <name evidence="3" type="ORF">GCM10008957_43380</name>
</gene>
<evidence type="ECO:0000313" key="4">
    <source>
        <dbReference type="Proteomes" id="UP000603865"/>
    </source>
</evidence>
<name>A0A918CJH8_9DEIO</name>
<evidence type="ECO:0000256" key="1">
    <source>
        <dbReference type="SAM" id="Phobius"/>
    </source>
</evidence>
<feature type="transmembrane region" description="Helical" evidence="1">
    <location>
        <begin position="53"/>
        <end position="81"/>
    </location>
</feature>
<dbReference type="AlphaFoldDB" id="A0A918CJH8"/>